<comment type="caution">
    <text evidence="6">The sequence shown here is derived from an EMBL/GenBank/DDBJ whole genome shotgun (WGS) entry which is preliminary data.</text>
</comment>
<proteinExistence type="predicted"/>
<dbReference type="Gene3D" id="3.40.50.1980">
    <property type="entry name" value="Nitrogenase molybdenum iron protein domain"/>
    <property type="match status" value="1"/>
</dbReference>
<dbReference type="GO" id="GO:0030001">
    <property type="term" value="P:metal ion transport"/>
    <property type="evidence" value="ECO:0007669"/>
    <property type="project" value="InterPro"/>
</dbReference>
<evidence type="ECO:0000313" key="6">
    <source>
        <dbReference type="EMBL" id="HIP56463.1"/>
    </source>
</evidence>
<evidence type="ECO:0000256" key="3">
    <source>
        <dbReference type="ARBA" id="ARBA00022723"/>
    </source>
</evidence>
<keyword evidence="4" id="KW-0732">Signal</keyword>
<keyword evidence="3" id="KW-0479">Metal-binding</keyword>
<dbReference type="AlphaFoldDB" id="A0A832YWJ5"/>
<keyword evidence="5" id="KW-1133">Transmembrane helix</keyword>
<dbReference type="EMBL" id="DQTV01000002">
    <property type="protein sequence ID" value="HIP56463.1"/>
    <property type="molecule type" value="Genomic_DNA"/>
</dbReference>
<dbReference type="InterPro" id="IPR050492">
    <property type="entry name" value="Bact_metal-bind_prot9"/>
</dbReference>
<organism evidence="6 7">
    <name type="scientific">Ignisphaera aggregans</name>
    <dbReference type="NCBI Taxonomy" id="334771"/>
    <lineage>
        <taxon>Archaea</taxon>
        <taxon>Thermoproteota</taxon>
        <taxon>Thermoprotei</taxon>
        <taxon>Desulfurococcales</taxon>
        <taxon>Desulfurococcaceae</taxon>
        <taxon>Ignisphaera</taxon>
    </lineage>
</organism>
<dbReference type="PANTHER" id="PTHR42953:SF1">
    <property type="entry name" value="METAL-BINDING PROTEIN HI_0362-RELATED"/>
    <property type="match status" value="1"/>
</dbReference>
<dbReference type="PANTHER" id="PTHR42953">
    <property type="entry name" value="HIGH-AFFINITY ZINC UPTAKE SYSTEM PROTEIN ZNUA-RELATED"/>
    <property type="match status" value="1"/>
</dbReference>
<dbReference type="InterPro" id="IPR006127">
    <property type="entry name" value="ZnuA-like"/>
</dbReference>
<dbReference type="GO" id="GO:0046872">
    <property type="term" value="F:metal ion binding"/>
    <property type="evidence" value="ECO:0007669"/>
    <property type="project" value="UniProtKB-KW"/>
</dbReference>
<evidence type="ECO:0000256" key="5">
    <source>
        <dbReference type="SAM" id="Phobius"/>
    </source>
</evidence>
<dbReference type="Pfam" id="PF01297">
    <property type="entry name" value="ZnuA"/>
    <property type="match status" value="1"/>
</dbReference>
<gene>
    <name evidence="6" type="ORF">EYH02_00085</name>
</gene>
<dbReference type="SUPFAM" id="SSF53807">
    <property type="entry name" value="Helical backbone' metal receptor"/>
    <property type="match status" value="1"/>
</dbReference>
<evidence type="ECO:0000313" key="7">
    <source>
        <dbReference type="Proteomes" id="UP000605805"/>
    </source>
</evidence>
<protein>
    <recommendedName>
        <fullName evidence="8">ABC transporter substrate-binding protein</fullName>
    </recommendedName>
</protein>
<keyword evidence="5" id="KW-0812">Transmembrane</keyword>
<reference evidence="6" key="1">
    <citation type="journal article" date="2020" name="ISME J.">
        <title>Gammaproteobacteria mediating utilization of methyl-, sulfur- and petroleum organic compounds in deep ocean hydrothermal plumes.</title>
        <authorList>
            <person name="Zhou Z."/>
            <person name="Liu Y."/>
            <person name="Pan J."/>
            <person name="Cron B.R."/>
            <person name="Toner B.M."/>
            <person name="Anantharaman K."/>
            <person name="Breier J.A."/>
            <person name="Dick G.J."/>
            <person name="Li M."/>
        </authorList>
    </citation>
    <scope>NUCLEOTIDE SEQUENCE</scope>
    <source>
        <strain evidence="6">SZUA-1435</strain>
    </source>
</reference>
<keyword evidence="5" id="KW-0472">Membrane</keyword>
<dbReference type="Proteomes" id="UP000605805">
    <property type="component" value="Unassembled WGS sequence"/>
</dbReference>
<evidence type="ECO:0000256" key="4">
    <source>
        <dbReference type="ARBA" id="ARBA00022729"/>
    </source>
</evidence>
<dbReference type="InterPro" id="IPR006128">
    <property type="entry name" value="Lipoprotein_PsaA-like"/>
</dbReference>
<feature type="transmembrane region" description="Helical" evidence="5">
    <location>
        <begin position="307"/>
        <end position="332"/>
    </location>
</feature>
<evidence type="ECO:0008006" key="8">
    <source>
        <dbReference type="Google" id="ProtNLM"/>
    </source>
</evidence>
<accession>A0A832YWJ5</accession>
<keyword evidence="2" id="KW-0813">Transport</keyword>
<dbReference type="GO" id="GO:0007155">
    <property type="term" value="P:cell adhesion"/>
    <property type="evidence" value="ECO:0007669"/>
    <property type="project" value="InterPro"/>
</dbReference>
<name>A0A832YWJ5_9CREN</name>
<dbReference type="PRINTS" id="PR00690">
    <property type="entry name" value="ADHESNFAMILY"/>
</dbReference>
<evidence type="ECO:0000256" key="1">
    <source>
        <dbReference type="ARBA" id="ARBA00004196"/>
    </source>
</evidence>
<evidence type="ECO:0000256" key="2">
    <source>
        <dbReference type="ARBA" id="ARBA00022448"/>
    </source>
</evidence>
<comment type="subcellular location">
    <subcellularLocation>
        <location evidence="1">Cell envelope</location>
    </subcellularLocation>
</comment>
<sequence>MTPRILMVFTTLLIALQLNEILIHASSEGYGLLIVVTVPSIVKDVESIVCYSDRVVSLVPPGVDPHEYQLTPRDVATLKKADVIVSLGHTHFEIRIRELVERGDVKAKLIEIPYIPGIELMTNPMTGGINYHMPIYDPRNYVKFVKYLSRVLSSLNPSCAQVYRTRRDHVIELVEDLLMHAPKLNLTAVAANPMLQYAVAWLGIDVRYLVVREVGVPAIPSDIVRVREVLGREANVAVVMEPSDVASKFLESLAKQRGVPVIRVKAPYIADSVIDEIVNVYRQALNLSTKSLTTAVTCSGIEKRISVVPLLLFISTLIVGVAISVAILLRLVRR</sequence>